<keyword evidence="4" id="KW-1185">Reference proteome</keyword>
<dbReference type="EMBL" id="BSUJ01000001">
    <property type="protein sequence ID" value="GMA21720.1"/>
    <property type="molecule type" value="Genomic_DNA"/>
</dbReference>
<evidence type="ECO:0008006" key="5">
    <source>
        <dbReference type="Google" id="ProtNLM"/>
    </source>
</evidence>
<accession>A0ABQ6HVX3</accession>
<dbReference type="Proteomes" id="UP001157109">
    <property type="component" value="Unassembled WGS sequence"/>
</dbReference>
<organism evidence="3 4">
    <name type="scientific">Arsenicicoccus piscis</name>
    <dbReference type="NCBI Taxonomy" id="673954"/>
    <lineage>
        <taxon>Bacteria</taxon>
        <taxon>Bacillati</taxon>
        <taxon>Actinomycetota</taxon>
        <taxon>Actinomycetes</taxon>
        <taxon>Micrococcales</taxon>
        <taxon>Intrasporangiaceae</taxon>
        <taxon>Arsenicicoccus</taxon>
    </lineage>
</organism>
<evidence type="ECO:0000313" key="3">
    <source>
        <dbReference type="EMBL" id="GMA21720.1"/>
    </source>
</evidence>
<dbReference type="EMBL" id="BSUJ01000001">
    <property type="protein sequence ID" value="GMA18007.1"/>
    <property type="molecule type" value="Genomic_DNA"/>
</dbReference>
<reference evidence="3" key="1">
    <citation type="journal article" date="2014" name="Int. J. Syst. Evol. Microbiol.">
        <title>Complete genome of a new Firmicutes species belonging to the dominant human colonic microbiota ('Ruminococcus bicirculans') reveals two chromosomes and a selective capacity to utilize plant glucans.</title>
        <authorList>
            <consortium name="NISC Comparative Sequencing Program"/>
            <person name="Wegmann U."/>
            <person name="Louis P."/>
            <person name="Goesmann A."/>
            <person name="Henrissat B."/>
            <person name="Duncan S.H."/>
            <person name="Flint H.J."/>
        </authorList>
    </citation>
    <scope>NUCLEOTIDE SEQUENCE</scope>
    <source>
        <strain evidence="3">NBRC 105830</strain>
    </source>
</reference>
<reference evidence="4" key="2">
    <citation type="journal article" date="2019" name="Int. J. Syst. Evol. Microbiol.">
        <title>The Global Catalogue of Microorganisms (GCM) 10K type strain sequencing project: providing services to taxonomists for standard genome sequencing and annotation.</title>
        <authorList>
            <consortium name="The Broad Institute Genomics Platform"/>
            <consortium name="The Broad Institute Genome Sequencing Center for Infectious Disease"/>
            <person name="Wu L."/>
            <person name="Ma J."/>
        </authorList>
    </citation>
    <scope>NUCLEOTIDE SEQUENCE [LARGE SCALE GENOMIC DNA]</scope>
    <source>
        <strain evidence="4">NBRC 105830</strain>
    </source>
</reference>
<evidence type="ECO:0000313" key="4">
    <source>
        <dbReference type="Proteomes" id="UP001157109"/>
    </source>
</evidence>
<name>A0ABQ6HVX3_9MICO</name>
<comment type="caution">
    <text evidence="3">The sequence shown here is derived from an EMBL/GenBank/DDBJ whole genome shotgun (WGS) entry which is preliminary data.</text>
</comment>
<dbReference type="RefSeq" id="WP_241443605.1">
    <property type="nucleotide sequence ID" value="NZ_BSUJ01000001.1"/>
</dbReference>
<protein>
    <recommendedName>
        <fullName evidence="5">DUF4298 domain-containing protein</fullName>
    </recommendedName>
</protein>
<keyword evidence="1" id="KW-0175">Coiled coil</keyword>
<evidence type="ECO:0000313" key="2">
    <source>
        <dbReference type="EMBL" id="GMA18007.1"/>
    </source>
</evidence>
<sequence length="106" mass="11571">MTSVEQAQKSLAEAQALLEQVEADTTRLDETVAWLEEALERAHRLDAYYRGEGAQDVETVLADRADAVTPPVAGEDAAWEALADLDAAVLRMLRVTTAEVTRSLDD</sequence>
<feature type="coiled-coil region" evidence="1">
    <location>
        <begin position="4"/>
        <end position="31"/>
    </location>
</feature>
<proteinExistence type="predicted"/>
<evidence type="ECO:0000256" key="1">
    <source>
        <dbReference type="SAM" id="Coils"/>
    </source>
</evidence>
<reference evidence="3" key="3">
    <citation type="submission" date="2023-02" db="EMBL/GenBank/DDBJ databases">
        <authorList>
            <person name="Sun Q."/>
            <person name="Mori K."/>
        </authorList>
    </citation>
    <scope>NUCLEOTIDE SEQUENCE</scope>
    <source>
        <strain evidence="3">NBRC 105830</strain>
    </source>
</reference>
<gene>
    <name evidence="2" type="ORF">GCM10025862_00280</name>
    <name evidence="3" type="ORF">GCM10025862_37410</name>
</gene>